<dbReference type="EMBL" id="JARBJD010000320">
    <property type="protein sequence ID" value="KAK2943975.1"/>
    <property type="molecule type" value="Genomic_DNA"/>
</dbReference>
<evidence type="ECO:0000313" key="1">
    <source>
        <dbReference type="EMBL" id="KAK2943975.1"/>
    </source>
</evidence>
<accession>A0ABQ9X100</accession>
<name>A0ABQ9X100_9EUKA</name>
<sequence length="331" mass="37395">MTTSSTSSQPNSIWSFIQAYHDDKTPLFLRPLLHFRSFEQESKVYLSLVDFIKEGNNPDNKATEKACAILENITPVLFNEVTSEQVLFELVPTPDGSCSGFTESIVLLLTRSNEMISRSILRLLDGMVSCTSPDIQFDFIATGVFEHLPQAFYEQELHLSLLQICFNGNCGKVTTFLDKFFRPIEPFLVFVCNQRRRIAEVENSEAFDDFPNLIGTIVECSPFMEEMTQFFLTSPFAVTLLNCLHFYDNDNVTCILLEKLSEGFGQWRKDSSAVQKLGQHIVAKLREEGLTDQIELHHPIVDAGPFGIRIPGLITPVGVRLIRYLGGNTSF</sequence>
<keyword evidence="2" id="KW-1185">Reference proteome</keyword>
<protein>
    <submittedName>
        <fullName evidence="1">Uncharacterized protein</fullName>
    </submittedName>
</protein>
<dbReference type="Proteomes" id="UP001281761">
    <property type="component" value="Unassembled WGS sequence"/>
</dbReference>
<evidence type="ECO:0000313" key="2">
    <source>
        <dbReference type="Proteomes" id="UP001281761"/>
    </source>
</evidence>
<reference evidence="1 2" key="1">
    <citation type="journal article" date="2022" name="bioRxiv">
        <title>Genomics of Preaxostyla Flagellates Illuminates Evolutionary Transitions and the Path Towards Mitochondrial Loss.</title>
        <authorList>
            <person name="Novak L.V.F."/>
            <person name="Treitli S.C."/>
            <person name="Pyrih J."/>
            <person name="Halakuc P."/>
            <person name="Pipaliya S.V."/>
            <person name="Vacek V."/>
            <person name="Brzon O."/>
            <person name="Soukal P."/>
            <person name="Eme L."/>
            <person name="Dacks J.B."/>
            <person name="Karnkowska A."/>
            <person name="Elias M."/>
            <person name="Hampl V."/>
        </authorList>
    </citation>
    <scope>NUCLEOTIDE SEQUENCE [LARGE SCALE GENOMIC DNA]</scope>
    <source>
        <strain evidence="1">NAU3</strain>
        <tissue evidence="1">Gut</tissue>
    </source>
</reference>
<gene>
    <name evidence="1" type="ORF">BLNAU_21121</name>
</gene>
<organism evidence="1 2">
    <name type="scientific">Blattamonas nauphoetae</name>
    <dbReference type="NCBI Taxonomy" id="2049346"/>
    <lineage>
        <taxon>Eukaryota</taxon>
        <taxon>Metamonada</taxon>
        <taxon>Preaxostyla</taxon>
        <taxon>Oxymonadida</taxon>
        <taxon>Blattamonas</taxon>
    </lineage>
</organism>
<comment type="caution">
    <text evidence="1">The sequence shown here is derived from an EMBL/GenBank/DDBJ whole genome shotgun (WGS) entry which is preliminary data.</text>
</comment>
<proteinExistence type="predicted"/>